<comment type="subcellular location">
    <subcellularLocation>
        <location evidence="1">Cell membrane</location>
        <topology evidence="1">Multi-pass membrane protein</topology>
    </subcellularLocation>
</comment>
<evidence type="ECO:0000256" key="7">
    <source>
        <dbReference type="ARBA" id="ARBA00022989"/>
    </source>
</evidence>
<dbReference type="Proteomes" id="UP000276232">
    <property type="component" value="Unassembled WGS sequence"/>
</dbReference>
<dbReference type="GO" id="GO:0022857">
    <property type="term" value="F:transmembrane transporter activity"/>
    <property type="evidence" value="ECO:0007669"/>
    <property type="project" value="InterPro"/>
</dbReference>
<feature type="transmembrane region" description="Helical" evidence="11">
    <location>
        <begin position="366"/>
        <end position="386"/>
    </location>
</feature>
<keyword evidence="5" id="KW-0762">Sugar transport</keyword>
<feature type="transmembrane region" description="Helical" evidence="11">
    <location>
        <begin position="256"/>
        <end position="275"/>
    </location>
</feature>
<feature type="transmembrane region" description="Helical" evidence="11">
    <location>
        <begin position="65"/>
        <end position="84"/>
    </location>
</feature>
<evidence type="ECO:0000256" key="9">
    <source>
        <dbReference type="ARBA" id="ARBA00035611"/>
    </source>
</evidence>
<feature type="transmembrane region" description="Helical" evidence="11">
    <location>
        <begin position="177"/>
        <end position="196"/>
    </location>
</feature>
<feature type="transmembrane region" description="Helical" evidence="11">
    <location>
        <begin position="216"/>
        <end position="235"/>
    </location>
</feature>
<sequence length="447" mass="44913">MSHQTPAPATAGTDGDRGQLSAEQARIVELARATGGSSPLAEPAKAPTFREGVDAYVARLKGGDIGSLPALLGLGVLLVLFSVLRPETFPTAGNVANLLVQASSIVVLAMGLTFVLLLGDIDLSAGVAGGASAAVMALVLGQAGLPWFVGVLAGLLTGLVIGTLIGLFVAKVGIPSFVVTLALFLGLQGVTLRLIGQGGTIAVRDPVVVAIANGNVPVVLGWVLAVVAVVAYAALSLRKWSGQRRRGLTRDNLGVVVLRVAAVAVAVLAVTAVLSQNRARVPSIVLAGMPWSVPLIAVLLVVLSLVLGRTAYGRHVYAVGGNPEAARRAGIDVLRIRISVFMVGSTLAALAGIIDASRLNSVAPGSGGGNTLLLGVGAAVIGGTSLFGGRGKVSNAVIGGLVIAVIANGLGLLGQQAYVNFLVTGAVLLLAAAVDAVSRRRRSSAGR</sequence>
<dbReference type="EMBL" id="RJKN01000001">
    <property type="protein sequence ID" value="ROP45529.1"/>
    <property type="molecule type" value="Genomic_DNA"/>
</dbReference>
<keyword evidence="2" id="KW-0813">Transport</keyword>
<feature type="transmembrane region" description="Helical" evidence="11">
    <location>
        <begin position="393"/>
        <end position="411"/>
    </location>
</feature>
<feature type="transmembrane region" description="Helical" evidence="11">
    <location>
        <begin position="96"/>
        <end position="118"/>
    </location>
</feature>
<evidence type="ECO:0000256" key="1">
    <source>
        <dbReference type="ARBA" id="ARBA00004651"/>
    </source>
</evidence>
<keyword evidence="13" id="KW-1185">Reference proteome</keyword>
<evidence type="ECO:0000313" key="13">
    <source>
        <dbReference type="Proteomes" id="UP000276232"/>
    </source>
</evidence>
<dbReference type="Pfam" id="PF02653">
    <property type="entry name" value="BPD_transp_2"/>
    <property type="match status" value="1"/>
</dbReference>
<proteinExistence type="predicted"/>
<keyword evidence="7 11" id="KW-1133">Transmembrane helix</keyword>
<evidence type="ECO:0000313" key="12">
    <source>
        <dbReference type="EMBL" id="ROP45529.1"/>
    </source>
</evidence>
<comment type="caution">
    <text evidence="12">The sequence shown here is derived from an EMBL/GenBank/DDBJ whole genome shotgun (WGS) entry which is preliminary data.</text>
</comment>
<gene>
    <name evidence="12" type="ORF">EDC03_0133</name>
</gene>
<keyword evidence="4" id="KW-0997">Cell inner membrane</keyword>
<dbReference type="PANTHER" id="PTHR32196">
    <property type="entry name" value="ABC TRANSPORTER PERMEASE PROTEIN YPHD-RELATED-RELATED"/>
    <property type="match status" value="1"/>
</dbReference>
<evidence type="ECO:0000256" key="10">
    <source>
        <dbReference type="ARBA" id="ARBA00035686"/>
    </source>
</evidence>
<feature type="transmembrane region" description="Helical" evidence="11">
    <location>
        <begin position="417"/>
        <end position="437"/>
    </location>
</feature>
<name>A0A3N1HSU4_9ACTN</name>
<dbReference type="OrthoDB" id="3468954at2"/>
<reference evidence="12 13" key="1">
    <citation type="journal article" date="2015" name="Stand. Genomic Sci.">
        <title>Genomic Encyclopedia of Bacterial and Archaeal Type Strains, Phase III: the genomes of soil and plant-associated and newly described type strains.</title>
        <authorList>
            <person name="Whitman W.B."/>
            <person name="Woyke T."/>
            <person name="Klenk H.P."/>
            <person name="Zhou Y."/>
            <person name="Lilburn T.G."/>
            <person name="Beck B.J."/>
            <person name="De Vos P."/>
            <person name="Vandamme P."/>
            <person name="Eisen J.A."/>
            <person name="Garrity G."/>
            <person name="Hugenholtz P."/>
            <person name="Kyrpides N.C."/>
        </authorList>
    </citation>
    <scope>NUCLEOTIDE SEQUENCE [LARGE SCALE GENOMIC DNA]</scope>
    <source>
        <strain evidence="12 13">CECT 7306</strain>
    </source>
</reference>
<dbReference type="PANTHER" id="PTHR32196:SF32">
    <property type="entry name" value="XYLOSE TRANSPORT SYSTEM PERMEASE PROTEIN XYLH"/>
    <property type="match status" value="1"/>
</dbReference>
<dbReference type="InParanoid" id="A0A3N1HSU4"/>
<feature type="transmembrane region" description="Helical" evidence="11">
    <location>
        <begin position="281"/>
        <end position="307"/>
    </location>
</feature>
<dbReference type="AlphaFoldDB" id="A0A3N1HSU4"/>
<keyword evidence="3" id="KW-1003">Cell membrane</keyword>
<dbReference type="CDD" id="cd06579">
    <property type="entry name" value="TM_PBP1_transp_AraH_like"/>
    <property type="match status" value="1"/>
</dbReference>
<accession>A0A3N1HSU4</accession>
<evidence type="ECO:0000256" key="2">
    <source>
        <dbReference type="ARBA" id="ARBA00022448"/>
    </source>
</evidence>
<evidence type="ECO:0000256" key="4">
    <source>
        <dbReference type="ARBA" id="ARBA00022519"/>
    </source>
</evidence>
<evidence type="ECO:0000256" key="3">
    <source>
        <dbReference type="ARBA" id="ARBA00022475"/>
    </source>
</evidence>
<evidence type="ECO:0000256" key="5">
    <source>
        <dbReference type="ARBA" id="ARBA00022597"/>
    </source>
</evidence>
<evidence type="ECO:0000256" key="6">
    <source>
        <dbReference type="ARBA" id="ARBA00022692"/>
    </source>
</evidence>
<feature type="transmembrane region" description="Helical" evidence="11">
    <location>
        <begin position="147"/>
        <end position="170"/>
    </location>
</feature>
<organism evidence="12 13">
    <name type="scientific">Pseudokineococcus lusitanus</name>
    <dbReference type="NCBI Taxonomy" id="763993"/>
    <lineage>
        <taxon>Bacteria</taxon>
        <taxon>Bacillati</taxon>
        <taxon>Actinomycetota</taxon>
        <taxon>Actinomycetes</taxon>
        <taxon>Kineosporiales</taxon>
        <taxon>Kineosporiaceae</taxon>
        <taxon>Pseudokineococcus</taxon>
    </lineage>
</organism>
<keyword evidence="6 11" id="KW-0812">Transmembrane</keyword>
<dbReference type="InterPro" id="IPR001851">
    <property type="entry name" value="ABC_transp_permease"/>
</dbReference>
<dbReference type="GO" id="GO:0005886">
    <property type="term" value="C:plasma membrane"/>
    <property type="evidence" value="ECO:0007669"/>
    <property type="project" value="UniProtKB-SubCell"/>
</dbReference>
<evidence type="ECO:0000256" key="8">
    <source>
        <dbReference type="ARBA" id="ARBA00023136"/>
    </source>
</evidence>
<keyword evidence="8 11" id="KW-0472">Membrane</keyword>
<evidence type="ECO:0000256" key="11">
    <source>
        <dbReference type="SAM" id="Phobius"/>
    </source>
</evidence>
<comment type="function">
    <text evidence="9">Part of the binding-protein-dependent transport system for D-xylose. Probably responsible for the translocation of the substrate across the membrane.</text>
</comment>
<feature type="transmembrane region" description="Helical" evidence="11">
    <location>
        <begin position="336"/>
        <end position="354"/>
    </location>
</feature>
<protein>
    <recommendedName>
        <fullName evidence="10">Xylose transport system permease protein XylH</fullName>
    </recommendedName>
</protein>